<name>A0AAD6YEV1_9AGAR</name>
<proteinExistence type="predicted"/>
<sequence>MRSCVRGGVPAYEDEGPRSYEQRMVHAGVEVLCPAVCGAAGASWSSEVGVGGRRASQKGSGGRLGGKVAYRELGRKSSSLREAVLHLDRDDLVSLSPHNTLFSWSAARPFQQPRAPQTHLNMAYTRSSSTPSSSESITLSFPLPIPVSPKSLSIEPLGSNEILPRPKRGAPPVAPAAPKVGKDKKPEDSEAPQGLDPALCEGW</sequence>
<keyword evidence="3" id="KW-1185">Reference proteome</keyword>
<dbReference type="EMBL" id="JARJCW010000022">
    <property type="protein sequence ID" value="KAJ7213024.1"/>
    <property type="molecule type" value="Genomic_DNA"/>
</dbReference>
<feature type="region of interest" description="Disordered" evidence="1">
    <location>
        <begin position="154"/>
        <end position="203"/>
    </location>
</feature>
<evidence type="ECO:0000313" key="3">
    <source>
        <dbReference type="Proteomes" id="UP001219525"/>
    </source>
</evidence>
<organism evidence="2 3">
    <name type="scientific">Mycena pura</name>
    <dbReference type="NCBI Taxonomy" id="153505"/>
    <lineage>
        <taxon>Eukaryota</taxon>
        <taxon>Fungi</taxon>
        <taxon>Dikarya</taxon>
        <taxon>Basidiomycota</taxon>
        <taxon>Agaricomycotina</taxon>
        <taxon>Agaricomycetes</taxon>
        <taxon>Agaricomycetidae</taxon>
        <taxon>Agaricales</taxon>
        <taxon>Marasmiineae</taxon>
        <taxon>Mycenaceae</taxon>
        <taxon>Mycena</taxon>
    </lineage>
</organism>
<reference evidence="2" key="1">
    <citation type="submission" date="2023-03" db="EMBL/GenBank/DDBJ databases">
        <title>Massive genome expansion in bonnet fungi (Mycena s.s.) driven by repeated elements and novel gene families across ecological guilds.</title>
        <authorList>
            <consortium name="Lawrence Berkeley National Laboratory"/>
            <person name="Harder C.B."/>
            <person name="Miyauchi S."/>
            <person name="Viragh M."/>
            <person name="Kuo A."/>
            <person name="Thoen E."/>
            <person name="Andreopoulos B."/>
            <person name="Lu D."/>
            <person name="Skrede I."/>
            <person name="Drula E."/>
            <person name="Henrissat B."/>
            <person name="Morin E."/>
            <person name="Kohler A."/>
            <person name="Barry K."/>
            <person name="LaButti K."/>
            <person name="Morin E."/>
            <person name="Salamov A."/>
            <person name="Lipzen A."/>
            <person name="Mereny Z."/>
            <person name="Hegedus B."/>
            <person name="Baldrian P."/>
            <person name="Stursova M."/>
            <person name="Weitz H."/>
            <person name="Taylor A."/>
            <person name="Grigoriev I.V."/>
            <person name="Nagy L.G."/>
            <person name="Martin F."/>
            <person name="Kauserud H."/>
        </authorList>
    </citation>
    <scope>NUCLEOTIDE SEQUENCE</scope>
    <source>
        <strain evidence="2">9144</strain>
    </source>
</reference>
<comment type="caution">
    <text evidence="2">The sequence shown here is derived from an EMBL/GenBank/DDBJ whole genome shotgun (WGS) entry which is preliminary data.</text>
</comment>
<evidence type="ECO:0000256" key="1">
    <source>
        <dbReference type="SAM" id="MobiDB-lite"/>
    </source>
</evidence>
<evidence type="ECO:0000313" key="2">
    <source>
        <dbReference type="EMBL" id="KAJ7213024.1"/>
    </source>
</evidence>
<dbReference type="AlphaFoldDB" id="A0AAD6YEV1"/>
<protein>
    <submittedName>
        <fullName evidence="2">Uncharacterized protein</fullName>
    </submittedName>
</protein>
<gene>
    <name evidence="2" type="ORF">GGX14DRAFT_696930</name>
</gene>
<accession>A0AAD6YEV1</accession>
<dbReference type="Proteomes" id="UP001219525">
    <property type="component" value="Unassembled WGS sequence"/>
</dbReference>